<protein>
    <submittedName>
        <fullName evidence="2">DUF4158 domain-containing protein</fullName>
    </submittedName>
</protein>
<name>A0ABV8GDT2_9ACTN</name>
<comment type="caution">
    <text evidence="2">The sequence shown here is derived from an EMBL/GenBank/DDBJ whole genome shotgun (WGS) entry which is preliminary data.</text>
</comment>
<dbReference type="EMBL" id="JBHSBI010000019">
    <property type="protein sequence ID" value="MFC4012123.1"/>
    <property type="molecule type" value="Genomic_DNA"/>
</dbReference>
<evidence type="ECO:0000313" key="2">
    <source>
        <dbReference type="EMBL" id="MFC4012123.1"/>
    </source>
</evidence>
<sequence length="47" mass="5311">MFADEEIARLRSFPEISREELIRFFTLTAADVEFIDPGRGRGPADPA</sequence>
<keyword evidence="3" id="KW-1185">Reference proteome</keyword>
<dbReference type="Proteomes" id="UP001595851">
    <property type="component" value="Unassembled WGS sequence"/>
</dbReference>
<dbReference type="Pfam" id="PF13700">
    <property type="entry name" value="DUF4158"/>
    <property type="match status" value="1"/>
</dbReference>
<evidence type="ECO:0000259" key="1">
    <source>
        <dbReference type="Pfam" id="PF13700"/>
    </source>
</evidence>
<accession>A0ABV8GDT2</accession>
<dbReference type="RefSeq" id="WP_379532043.1">
    <property type="nucleotide sequence ID" value="NZ_JBHSBI010000019.1"/>
</dbReference>
<proteinExistence type="predicted"/>
<organism evidence="2 3">
    <name type="scientific">Nonomuraea purpurea</name>
    <dbReference type="NCBI Taxonomy" id="1849276"/>
    <lineage>
        <taxon>Bacteria</taxon>
        <taxon>Bacillati</taxon>
        <taxon>Actinomycetota</taxon>
        <taxon>Actinomycetes</taxon>
        <taxon>Streptosporangiales</taxon>
        <taxon>Streptosporangiaceae</taxon>
        <taxon>Nonomuraea</taxon>
    </lineage>
</organism>
<dbReference type="InterPro" id="IPR025296">
    <property type="entry name" value="DUF4158"/>
</dbReference>
<feature type="domain" description="DUF4158" evidence="1">
    <location>
        <begin position="2"/>
        <end position="40"/>
    </location>
</feature>
<evidence type="ECO:0000313" key="3">
    <source>
        <dbReference type="Proteomes" id="UP001595851"/>
    </source>
</evidence>
<gene>
    <name evidence="2" type="ORF">ACFOY2_33150</name>
</gene>
<reference evidence="3" key="1">
    <citation type="journal article" date="2019" name="Int. J. Syst. Evol. Microbiol.">
        <title>The Global Catalogue of Microorganisms (GCM) 10K type strain sequencing project: providing services to taxonomists for standard genome sequencing and annotation.</title>
        <authorList>
            <consortium name="The Broad Institute Genomics Platform"/>
            <consortium name="The Broad Institute Genome Sequencing Center for Infectious Disease"/>
            <person name="Wu L."/>
            <person name="Ma J."/>
        </authorList>
    </citation>
    <scope>NUCLEOTIDE SEQUENCE [LARGE SCALE GENOMIC DNA]</scope>
    <source>
        <strain evidence="3">TBRC 1276</strain>
    </source>
</reference>